<dbReference type="KEGG" id="sgf:HEP81_07804"/>
<gene>
    <name evidence="1" type="ORF">HEP81_07804</name>
</gene>
<dbReference type="EMBL" id="CP051006">
    <property type="protein sequence ID" value="QNT98034.1"/>
    <property type="molecule type" value="Genomic_DNA"/>
</dbReference>
<protein>
    <submittedName>
        <fullName evidence="1">Uncharacterized protein</fullName>
    </submittedName>
</protein>
<dbReference type="AlphaFoldDB" id="A0A7H1QCK4"/>
<accession>A0A7H1QCK4</accession>
<proteinExistence type="predicted"/>
<evidence type="ECO:0000313" key="1">
    <source>
        <dbReference type="EMBL" id="QNT98034.1"/>
    </source>
</evidence>
<dbReference type="Proteomes" id="UP000516422">
    <property type="component" value="Chromosome"/>
</dbReference>
<evidence type="ECO:0000313" key="2">
    <source>
        <dbReference type="Proteomes" id="UP000516422"/>
    </source>
</evidence>
<reference evidence="1 2" key="1">
    <citation type="submission" date="2020-04" db="EMBL/GenBank/DDBJ databases">
        <title>Characterization and engineering of Streptomyces griseofuscus DSM40191 as a potential heterologous host for expression of BGCs.</title>
        <authorList>
            <person name="Gren T."/>
            <person name="Whitford C.M."/>
            <person name="Mohite O.S."/>
            <person name="Joergensen T.S."/>
            <person name="Nielsen J.B."/>
            <person name="Lee S.Y."/>
            <person name="Weber T."/>
        </authorList>
    </citation>
    <scope>NUCLEOTIDE SEQUENCE [LARGE SCALE GENOMIC DNA]</scope>
    <source>
        <strain evidence="1 2">DSM 40191</strain>
    </source>
</reference>
<organism evidence="1 2">
    <name type="scientific">Streptomyces griseofuscus</name>
    <dbReference type="NCBI Taxonomy" id="146922"/>
    <lineage>
        <taxon>Bacteria</taxon>
        <taxon>Bacillati</taxon>
        <taxon>Actinomycetota</taxon>
        <taxon>Actinomycetes</taxon>
        <taxon>Kitasatosporales</taxon>
        <taxon>Streptomycetaceae</taxon>
        <taxon>Streptomyces</taxon>
    </lineage>
</organism>
<sequence length="58" mass="6254">MVGLARIDAGIRKLRANGGHYGDPNGGKPLHWMINKKRRVSLRPSHEGVPPSSARSPG</sequence>
<name>A0A7H1QCK4_9ACTN</name>